<feature type="compositionally biased region" description="Polar residues" evidence="1">
    <location>
        <begin position="474"/>
        <end position="484"/>
    </location>
</feature>
<feature type="compositionally biased region" description="Polar residues" evidence="1">
    <location>
        <begin position="417"/>
        <end position="446"/>
    </location>
</feature>
<dbReference type="PANTHER" id="PTHR45979:SF30">
    <property type="entry name" value="NUCLEOTIDYLTRANSFERASE"/>
    <property type="match status" value="1"/>
</dbReference>
<dbReference type="Gene3D" id="3.30.460.10">
    <property type="entry name" value="Beta Polymerase, domain 2"/>
    <property type="match status" value="1"/>
</dbReference>
<evidence type="ECO:0000313" key="5">
    <source>
        <dbReference type="Proteomes" id="UP000325577"/>
    </source>
</evidence>
<feature type="compositionally biased region" description="Polar residues" evidence="1">
    <location>
        <begin position="723"/>
        <end position="744"/>
    </location>
</feature>
<feature type="compositionally biased region" description="Basic and acidic residues" evidence="1">
    <location>
        <begin position="401"/>
        <end position="412"/>
    </location>
</feature>
<feature type="domain" description="PAP/OAS1 substrate-binding-related" evidence="3">
    <location>
        <begin position="170"/>
        <end position="360"/>
    </location>
</feature>
<feature type="compositionally biased region" description="Polar residues" evidence="1">
    <location>
        <begin position="538"/>
        <end position="556"/>
    </location>
</feature>
<dbReference type="Pfam" id="PF22600">
    <property type="entry name" value="MTPAP-like_central"/>
    <property type="match status" value="1"/>
</dbReference>
<feature type="compositionally biased region" description="Polar residues" evidence="1">
    <location>
        <begin position="1190"/>
        <end position="1206"/>
    </location>
</feature>
<evidence type="ECO:0008006" key="6">
    <source>
        <dbReference type="Google" id="ProtNLM"/>
    </source>
</evidence>
<feature type="region of interest" description="Disordered" evidence="1">
    <location>
        <begin position="387"/>
        <end position="446"/>
    </location>
</feature>
<dbReference type="SUPFAM" id="SSF81631">
    <property type="entry name" value="PAP/OAS1 substrate-binding domain"/>
    <property type="match status" value="1"/>
</dbReference>
<evidence type="ECO:0000259" key="3">
    <source>
        <dbReference type="Pfam" id="PF26180"/>
    </source>
</evidence>
<feature type="region of interest" description="Disordered" evidence="1">
    <location>
        <begin position="524"/>
        <end position="557"/>
    </location>
</feature>
<feature type="region of interest" description="Disordered" evidence="1">
    <location>
        <begin position="474"/>
        <end position="508"/>
    </location>
</feature>
<feature type="region of interest" description="Disordered" evidence="1">
    <location>
        <begin position="973"/>
        <end position="994"/>
    </location>
</feature>
<dbReference type="CDD" id="cd05402">
    <property type="entry name" value="NT_PAP_TUTase"/>
    <property type="match status" value="1"/>
</dbReference>
<feature type="region of interest" description="Disordered" evidence="1">
    <location>
        <begin position="773"/>
        <end position="882"/>
    </location>
</feature>
<dbReference type="FunFam" id="3.30.460.10:FF:000046">
    <property type="entry name" value="PAP/OAS1 substrate-binding domain superfamily"/>
    <property type="match status" value="1"/>
</dbReference>
<protein>
    <recommendedName>
        <fullName evidence="6">Polymerase nucleotidyl transferase domain-containing protein</fullName>
    </recommendedName>
</protein>
<sequence>MGEHEGWAQPSGLLPNAGPVIRVLDSERWSKAEERTAELIACIQPNQPSEDCRNAVANYVQRLIMKCFPCQVFPFGSVPLKTYLPDGDIDLTAFGNNQNLKDAWANQVRDMLENEEKNENAEFHVKEVQYIQAEVKIIKCLVENIVVDISFNQLGGLCTLCFLEEVDHLINQNHLFKRSIILIKAWCYYESRVLGAHHGLISTYALETLVLYIFHVFNNSFTGPLEVLYRFLEFFSNFDWDNFCVSLRGPVPISSLPDVTAEPPQKDSGKLLFSEGFLHACSSVYAVSPGGQENQPFVSKHFNVIDPLRVNNNLGRSVSKGNFFRIRSAFAFGAKRLARLLDCPKENLVREVNQFFMNTWDRHGSGHRPDAPRTDLWRLKLSTPDHLNASENLENNSSVKKLSDNSSGHDTEVEATPSCSVSSQHGNYPSESMSRTSDVSAASRAQSQKNYGNLNISRISDQGRFLFARTRSSPELTDTYSDVSSRGRRNKAPESGKNQANYARLDSNRRKNLGSDILASLSGISSTDVPSSVRHVPSHQSLGATAESNSSSNNYHLDSALGAMSEEISSVLGTRGMHQEEQDLVNMMASSSVHGFNGQVHVPLNLASAHLPLPISPSILASMGYAQRNMAGMVPTNMPLIDPSFSNIQFPHGLVSPPLTPYFPGGGLTSNSEDSIEPGNENFGSMEMNSREADHDFWQELDVGGFDPENGNFEMLQSDDKPQSATAGFSIAPSSRVSGSRNSLRVQQKFTNEIQESMQEDHLDNFQYQENRGNKVYSDERTVSSRLSSAAHNSSLRSKTSSESSWEGSSAKVSKSTREKQGKKTVPTEPSTVYGKGKGVFEHVSTQAKEDDRDWNSLSNTSTEMVERSSGPESVASPRVSRHHIPGYELAQTSGSDSMIPIAPVLSGSGSRQGAMDNSGVLPLAFYPTGPPVPFFYIPFEAGTSEASTSHFGGEEDLDNCDSVQSFNLSEGLDQSEDFNTSNSLGRAASVETSDAHKPDILNSDFASHWQNLQYGRFFQNQWYNGPLIYPSPAMVPPVYLQGHFPWDGPGRPLSANMNLFTQLMNYGSRLVPVAPLPSVSTRPLNVYQHYVEDVLRYRSGTGTYLPNPKVSTRDRHSSGTRRGNYNSDRNSNHGDREGNWNMNSKPRSAGRSHNRGQADKSSSRVDRLTASESRADRSWSSYRHDSFPSYESQNGPLHSNSSHSGPPSVAHGPVGFSGVNEQSQLSEGSRVRGAFEEHRYHGGSMQRSSPDQPSSPHLQRRV</sequence>
<evidence type="ECO:0000256" key="1">
    <source>
        <dbReference type="SAM" id="MobiDB-lite"/>
    </source>
</evidence>
<dbReference type="Gene3D" id="1.10.1410.10">
    <property type="match status" value="1"/>
</dbReference>
<feature type="domain" description="Poly(A) RNA polymerase mitochondrial-like central palm" evidence="2">
    <location>
        <begin position="37"/>
        <end position="157"/>
    </location>
</feature>
<feature type="region of interest" description="Disordered" evidence="1">
    <location>
        <begin position="1102"/>
        <end position="1263"/>
    </location>
</feature>
<evidence type="ECO:0000259" key="2">
    <source>
        <dbReference type="Pfam" id="PF22600"/>
    </source>
</evidence>
<dbReference type="SUPFAM" id="SSF81301">
    <property type="entry name" value="Nucleotidyltransferase"/>
    <property type="match status" value="1"/>
</dbReference>
<feature type="compositionally biased region" description="Basic and acidic residues" evidence="1">
    <location>
        <begin position="1230"/>
        <end position="1241"/>
    </location>
</feature>
<dbReference type="InterPro" id="IPR058921">
    <property type="entry name" value="PAP/OAS1-rel"/>
</dbReference>
<dbReference type="EMBL" id="CM018052">
    <property type="protein sequence ID" value="KAA8516166.1"/>
    <property type="molecule type" value="Genomic_DNA"/>
</dbReference>
<dbReference type="InterPro" id="IPR043519">
    <property type="entry name" value="NT_sf"/>
</dbReference>
<dbReference type="OrthoDB" id="273917at2759"/>
<keyword evidence="5" id="KW-1185">Reference proteome</keyword>
<feature type="compositionally biased region" description="Polar residues" evidence="1">
    <location>
        <begin position="1121"/>
        <end position="1130"/>
    </location>
</feature>
<dbReference type="InterPro" id="IPR058920">
    <property type="entry name" value="PAP-OAS1-bd-rel"/>
</dbReference>
<reference evidence="4 5" key="1">
    <citation type="submission" date="2019-09" db="EMBL/GenBank/DDBJ databases">
        <title>A chromosome-level genome assembly of the Chinese tupelo Nyssa sinensis.</title>
        <authorList>
            <person name="Yang X."/>
            <person name="Kang M."/>
            <person name="Yang Y."/>
            <person name="Xiong H."/>
            <person name="Wang M."/>
            <person name="Zhang Z."/>
            <person name="Wang Z."/>
            <person name="Wu H."/>
            <person name="Ma T."/>
            <person name="Liu J."/>
            <person name="Xi Z."/>
        </authorList>
    </citation>
    <scope>NUCLEOTIDE SEQUENCE [LARGE SCALE GENOMIC DNA]</scope>
    <source>
        <strain evidence="4">J267</strain>
        <tissue evidence="4">Leaf</tissue>
    </source>
</reference>
<dbReference type="Proteomes" id="UP000325577">
    <property type="component" value="Linkage Group LG9"/>
</dbReference>
<feature type="compositionally biased region" description="Basic and acidic residues" evidence="1">
    <location>
        <begin position="1157"/>
        <end position="1187"/>
    </location>
</feature>
<dbReference type="Pfam" id="PF26180">
    <property type="entry name" value="PAP-OAS1"/>
    <property type="match status" value="1"/>
</dbReference>
<name>A0A5J4ZEJ5_9ASTE</name>
<gene>
    <name evidence="4" type="ORF">F0562_019345</name>
</gene>
<dbReference type="PANTHER" id="PTHR45979">
    <property type="entry name" value="PAP/OAS1 SUBSTRATE-BINDING DOMAIN SUPERFAMILY"/>
    <property type="match status" value="1"/>
</dbReference>
<dbReference type="InterPro" id="IPR054708">
    <property type="entry name" value="MTPAP-like_central"/>
</dbReference>
<accession>A0A5J4ZEJ5</accession>
<evidence type="ECO:0000313" key="4">
    <source>
        <dbReference type="EMBL" id="KAA8516166.1"/>
    </source>
</evidence>
<feature type="compositionally biased region" description="Low complexity" evidence="1">
    <location>
        <begin position="387"/>
        <end position="398"/>
    </location>
</feature>
<organism evidence="4 5">
    <name type="scientific">Nyssa sinensis</name>
    <dbReference type="NCBI Taxonomy" id="561372"/>
    <lineage>
        <taxon>Eukaryota</taxon>
        <taxon>Viridiplantae</taxon>
        <taxon>Streptophyta</taxon>
        <taxon>Embryophyta</taxon>
        <taxon>Tracheophyta</taxon>
        <taxon>Spermatophyta</taxon>
        <taxon>Magnoliopsida</taxon>
        <taxon>eudicotyledons</taxon>
        <taxon>Gunneridae</taxon>
        <taxon>Pentapetalae</taxon>
        <taxon>asterids</taxon>
        <taxon>Cornales</taxon>
        <taxon>Nyssaceae</taxon>
        <taxon>Nyssa</taxon>
    </lineage>
</organism>
<feature type="region of interest" description="Disordered" evidence="1">
    <location>
        <begin position="701"/>
        <end position="744"/>
    </location>
</feature>
<dbReference type="AlphaFoldDB" id="A0A5J4ZEJ5"/>
<feature type="compositionally biased region" description="Low complexity" evidence="1">
    <location>
        <begin position="784"/>
        <end position="814"/>
    </location>
</feature>
<dbReference type="FunFam" id="1.10.1410.10:FF:000013">
    <property type="entry name" value="PAP/OAS1 substrate-binding domain superfamily"/>
    <property type="match status" value="1"/>
</dbReference>
<feature type="compositionally biased region" description="Polar residues" evidence="1">
    <location>
        <begin position="1246"/>
        <end position="1263"/>
    </location>
</feature>
<proteinExistence type="predicted"/>